<evidence type="ECO:0000313" key="3">
    <source>
        <dbReference type="Proteomes" id="UP000823877"/>
    </source>
</evidence>
<evidence type="ECO:0000259" key="1">
    <source>
        <dbReference type="PROSITE" id="PS50911"/>
    </source>
</evidence>
<name>A0A9D2S9L8_9FIRM</name>
<sequence>MNYDEFVKAYNGKATDYDGVYGAQCVDLIKAYLDKVFGIKPGSWGNAMYYWIDYPKHAELVRAFDRISNTASFVPKKGDIMVWNGNKGGGAGHLAICTGEGSTSYFYSYDQNWNGREMQKINHDYDDVYGVLRPKDQSKVTGAASSGGFAGAYVPSVKWTNGSTKEIVYKRSDFKEEIGSLAPREVAKCFGKKGDAYCVQYDLDGTSKHKVGFVKYAGGVTNAPASGRNYKNGSTAETVYADTAKKTVAGSLDKNEACLCPTKTDGMFLVIYKVNGTSAYKCGFTVYDGGVE</sequence>
<proteinExistence type="predicted"/>
<reference evidence="2" key="2">
    <citation type="submission" date="2021-04" db="EMBL/GenBank/DDBJ databases">
        <authorList>
            <person name="Gilroy R."/>
        </authorList>
    </citation>
    <scope>NUCLEOTIDE SEQUENCE</scope>
    <source>
        <strain evidence="2">CHK188-16595</strain>
    </source>
</reference>
<reference evidence="2" key="1">
    <citation type="journal article" date="2021" name="PeerJ">
        <title>Extensive microbial diversity within the chicken gut microbiome revealed by metagenomics and culture.</title>
        <authorList>
            <person name="Gilroy R."/>
            <person name="Ravi A."/>
            <person name="Getino M."/>
            <person name="Pursley I."/>
            <person name="Horton D.L."/>
            <person name="Alikhan N.F."/>
            <person name="Baker D."/>
            <person name="Gharbi K."/>
            <person name="Hall N."/>
            <person name="Watson M."/>
            <person name="Adriaenssens E.M."/>
            <person name="Foster-Nyarko E."/>
            <person name="Jarju S."/>
            <person name="Secka A."/>
            <person name="Antonio M."/>
            <person name="Oren A."/>
            <person name="Chaudhuri R.R."/>
            <person name="La Ragione R."/>
            <person name="Hildebrand F."/>
            <person name="Pallen M.J."/>
        </authorList>
    </citation>
    <scope>NUCLEOTIDE SEQUENCE</scope>
    <source>
        <strain evidence="2">CHK188-16595</strain>
    </source>
</reference>
<accession>A0A9D2S9L8</accession>
<dbReference type="AlphaFoldDB" id="A0A9D2S9L8"/>
<protein>
    <submittedName>
        <fullName evidence="2">CHAP domain-containing protein</fullName>
    </submittedName>
</protein>
<dbReference type="SUPFAM" id="SSF54001">
    <property type="entry name" value="Cysteine proteinases"/>
    <property type="match status" value="1"/>
</dbReference>
<dbReference type="InterPro" id="IPR007921">
    <property type="entry name" value="CHAP_dom"/>
</dbReference>
<gene>
    <name evidence="2" type="ORF">IAA37_02845</name>
</gene>
<feature type="domain" description="Peptidase C51" evidence="1">
    <location>
        <begin position="1"/>
        <end position="133"/>
    </location>
</feature>
<dbReference type="EMBL" id="DWXN01000005">
    <property type="protein sequence ID" value="HJB74595.1"/>
    <property type="molecule type" value="Genomic_DNA"/>
</dbReference>
<dbReference type="PROSITE" id="PS50911">
    <property type="entry name" value="CHAP"/>
    <property type="match status" value="1"/>
</dbReference>
<dbReference type="InterPro" id="IPR038765">
    <property type="entry name" value="Papain-like_cys_pep_sf"/>
</dbReference>
<dbReference type="Proteomes" id="UP000823877">
    <property type="component" value="Unassembled WGS sequence"/>
</dbReference>
<evidence type="ECO:0000313" key="2">
    <source>
        <dbReference type="EMBL" id="HJB74595.1"/>
    </source>
</evidence>
<dbReference type="Pfam" id="PF05257">
    <property type="entry name" value="CHAP"/>
    <property type="match status" value="1"/>
</dbReference>
<comment type="caution">
    <text evidence="2">The sequence shown here is derived from an EMBL/GenBank/DDBJ whole genome shotgun (WGS) entry which is preliminary data.</text>
</comment>
<organism evidence="2 3">
    <name type="scientific">Candidatus Eubacterium faecale</name>
    <dbReference type="NCBI Taxonomy" id="2838568"/>
    <lineage>
        <taxon>Bacteria</taxon>
        <taxon>Bacillati</taxon>
        <taxon>Bacillota</taxon>
        <taxon>Clostridia</taxon>
        <taxon>Eubacteriales</taxon>
        <taxon>Eubacteriaceae</taxon>
        <taxon>Eubacterium</taxon>
    </lineage>
</organism>
<dbReference type="Gene3D" id="3.90.1720.10">
    <property type="entry name" value="endopeptidase domain like (from Nostoc punctiforme)"/>
    <property type="match status" value="1"/>
</dbReference>